<accession>A0A6N7Q203</accession>
<dbReference type="AlphaFoldDB" id="A0A6N7Q203"/>
<dbReference type="OrthoDB" id="9814105at2"/>
<dbReference type="SUPFAM" id="SSF50965">
    <property type="entry name" value="Galactose oxidase, central domain"/>
    <property type="match status" value="1"/>
</dbReference>
<dbReference type="Gene3D" id="2.130.10.80">
    <property type="entry name" value="Galactose oxidase/kelch, beta-propeller"/>
    <property type="match status" value="1"/>
</dbReference>
<dbReference type="InterPro" id="IPR006652">
    <property type="entry name" value="Kelch_1"/>
</dbReference>
<protein>
    <recommendedName>
        <fullName evidence="5">Kelch-like protein</fullName>
    </recommendedName>
</protein>
<evidence type="ECO:0000313" key="4">
    <source>
        <dbReference type="Proteomes" id="UP000440224"/>
    </source>
</evidence>
<dbReference type="Proteomes" id="UP000440224">
    <property type="component" value="Unassembled WGS sequence"/>
</dbReference>
<gene>
    <name evidence="3" type="ORF">GF068_42245</name>
</gene>
<name>A0A6N7Q203_9BACT</name>
<dbReference type="EMBL" id="WJIE01000034">
    <property type="protein sequence ID" value="MRG98492.1"/>
    <property type="molecule type" value="Genomic_DNA"/>
</dbReference>
<keyword evidence="4" id="KW-1185">Reference proteome</keyword>
<organism evidence="3 4">
    <name type="scientific">Polyangium spumosum</name>
    <dbReference type="NCBI Taxonomy" id="889282"/>
    <lineage>
        <taxon>Bacteria</taxon>
        <taxon>Pseudomonadati</taxon>
        <taxon>Myxococcota</taxon>
        <taxon>Polyangia</taxon>
        <taxon>Polyangiales</taxon>
        <taxon>Polyangiaceae</taxon>
        <taxon>Polyangium</taxon>
    </lineage>
</organism>
<dbReference type="Pfam" id="PF24681">
    <property type="entry name" value="Kelch_KLHDC2_KLHL20_DRC7"/>
    <property type="match status" value="1"/>
</dbReference>
<evidence type="ECO:0000256" key="1">
    <source>
        <dbReference type="ARBA" id="ARBA00022441"/>
    </source>
</evidence>
<evidence type="ECO:0000313" key="3">
    <source>
        <dbReference type="EMBL" id="MRG98492.1"/>
    </source>
</evidence>
<keyword evidence="1" id="KW-0880">Kelch repeat</keyword>
<keyword evidence="2" id="KW-0677">Repeat</keyword>
<dbReference type="SMART" id="SM00612">
    <property type="entry name" value="Kelch"/>
    <property type="match status" value="6"/>
</dbReference>
<dbReference type="RefSeq" id="WP_153825261.1">
    <property type="nucleotide sequence ID" value="NZ_WJIE01000034.1"/>
</dbReference>
<dbReference type="InterPro" id="IPR011043">
    <property type="entry name" value="Gal_Oxase/kelch_b-propeller"/>
</dbReference>
<dbReference type="PANTHER" id="PTHR46344">
    <property type="entry name" value="OS02G0202900 PROTEIN"/>
    <property type="match status" value="1"/>
</dbReference>
<dbReference type="Gene3D" id="2.120.10.80">
    <property type="entry name" value="Kelch-type beta propeller"/>
    <property type="match status" value="1"/>
</dbReference>
<dbReference type="PANTHER" id="PTHR46344:SF27">
    <property type="entry name" value="KELCH REPEAT SUPERFAMILY PROTEIN"/>
    <property type="match status" value="1"/>
</dbReference>
<evidence type="ECO:0008006" key="5">
    <source>
        <dbReference type="Google" id="ProtNLM"/>
    </source>
</evidence>
<sequence>MGGSTFFFRRMLYEMVVASCLLGCSGRETAETEGVYGESPSQAMNHEALAELQIRALDERFSLVAHDSRENLGHRRRPFQAAREMSLTPAGDGHFQVEVAGARLLQARVHVPVHASGEVLLEDVASGLAIRFALLESRPVQLEAARNALLFRGALGGVFDVLHVVRPDAIEDFVAFERAPITEAIRYEIDVTSVAGMRLVGDVLEFLDPGGAPRLRVKRPWLLDARGEIVYAQLEVVPGDHGGDCVVDRSPAPPWGRPPIPPCSRGLQAARESMDACRCEVRVSWEGRGVVYPALLDPAWSSTKSMAEARNGPALSPLQENRIMVIGGNPEGPSAASATTEIFDPTTETWSMGPTMNEPRDDASVSALPHGRVLVAAGRVDANNTTNSAELYDPITHSWDYTAPIQTFRLLSSATRMLDDRVLVAGGLTFGADSVGPATTNVRIFDPVTESWQQAPPMGAARKYHTATLTPEGRVVVVGGASNDGSAHASVEQYDPDTGQWSPLPSLGEARKMHTAVLLPDESILVCGGFGPDDVVLATCEVLPKEKNQWIQGPTMLSSRRSHTASRMTGGGVLVAGGANANGRLASTEVLLPGAAAWLDAGNMSGLRSWHAASTLATGKVLVAGGNDGPNDLASAELFTLLPGGSPCLVSGACESGLCAAGVCCDQPCSGPCYACTNADKGGGLDGVCGNVPGSPCAPFECQDLSEGGSCKSSCAADDDCATGFACNEQSGLCTAAGEWYCVDHIKKQANDDTPPEDCFPFSCDAGACVSVCELNDDCAKGASCTAGGNCASISAAVEAPAGCGCKVGGASSKTPVLPIIATVLTVIVMHWRRSRELRDMAKRSPR</sequence>
<dbReference type="InterPro" id="IPR015915">
    <property type="entry name" value="Kelch-typ_b-propeller"/>
</dbReference>
<evidence type="ECO:0000256" key="2">
    <source>
        <dbReference type="ARBA" id="ARBA00022737"/>
    </source>
</evidence>
<dbReference type="InterPro" id="IPR037293">
    <property type="entry name" value="Gal_Oxidase_central_sf"/>
</dbReference>
<proteinExistence type="predicted"/>
<reference evidence="3 4" key="1">
    <citation type="submission" date="2019-10" db="EMBL/GenBank/DDBJ databases">
        <title>A soil myxobacterium in the family Polyangiaceae.</title>
        <authorList>
            <person name="Li Y."/>
            <person name="Wang J."/>
        </authorList>
    </citation>
    <scope>NUCLEOTIDE SEQUENCE [LARGE SCALE GENOMIC DNA]</scope>
    <source>
        <strain evidence="3 4">DSM 14734</strain>
    </source>
</reference>
<comment type="caution">
    <text evidence="3">The sequence shown here is derived from an EMBL/GenBank/DDBJ whole genome shotgun (WGS) entry which is preliminary data.</text>
</comment>